<keyword evidence="7" id="KW-0067">ATP-binding</keyword>
<dbReference type="Gene3D" id="3.90.226.10">
    <property type="entry name" value="2-enoyl-CoA Hydratase, Chain A, domain 1"/>
    <property type="match status" value="1"/>
</dbReference>
<evidence type="ECO:0000256" key="2">
    <source>
        <dbReference type="ARBA" id="ARBA00011883"/>
    </source>
</evidence>
<evidence type="ECO:0000259" key="12">
    <source>
        <dbReference type="PROSITE" id="PS50989"/>
    </source>
</evidence>
<keyword evidence="4" id="KW-0808">Transferase</keyword>
<comment type="pathway">
    <text evidence="1">Lipid metabolism; malonyl-CoA biosynthesis; malonyl-CoA from acetyl-CoA: step 1/1.</text>
</comment>
<sequence>MTNFVIAFQCSPEACAAILYKSAAAAPLAAQKLKITAAELYNLRIADGVIPEPLGGAHVNPSWTSQQIRSAIVRSMDELLTMDTEELLEHRYQKFRKLGGFQEGIPIDPMKKRNMKKREQPLPSNLELENEVEKLKEQITKAKDSSMETPKLGLEELIQKLKVEIGHELYVATRALGLTDELMMLQEELTKTGNFQDKLIHPVQQVERLRDELRDHLSSAPNYASLSFKLDMLKEFSEIKQLLVTDSKLAPLGQEVTKKFNEKMDCAYIKQKIEMLNADVAKSRASSLNRLDKELKQRIMEVKNEINCKFASVIMSMYLELGIVESNAAPSLEDMVKELVEEIEDIIEDRVNSSDLEHKIGRLKLEAAKAGMNPEPESVINIQGLINEIKQSLAQALSTSDLVEQHKQLKTEVNKVIESDGTSNTSLNKETGVADEGEGSCA</sequence>
<evidence type="ECO:0000256" key="9">
    <source>
        <dbReference type="ARBA" id="ARBA00023160"/>
    </source>
</evidence>
<evidence type="ECO:0000256" key="11">
    <source>
        <dbReference type="SAM" id="MobiDB-lite"/>
    </source>
</evidence>
<organism evidence="13 14">
    <name type="scientific">Carnegiea gigantea</name>
    <dbReference type="NCBI Taxonomy" id="171969"/>
    <lineage>
        <taxon>Eukaryota</taxon>
        <taxon>Viridiplantae</taxon>
        <taxon>Streptophyta</taxon>
        <taxon>Embryophyta</taxon>
        <taxon>Tracheophyta</taxon>
        <taxon>Spermatophyta</taxon>
        <taxon>Magnoliopsida</taxon>
        <taxon>eudicotyledons</taxon>
        <taxon>Gunneridae</taxon>
        <taxon>Pentapetalae</taxon>
        <taxon>Caryophyllales</taxon>
        <taxon>Cactineae</taxon>
        <taxon>Cactaceae</taxon>
        <taxon>Cactoideae</taxon>
        <taxon>Echinocereeae</taxon>
        <taxon>Carnegiea</taxon>
    </lineage>
</organism>
<proteinExistence type="predicted"/>
<dbReference type="OrthoDB" id="196847at2759"/>
<evidence type="ECO:0000256" key="5">
    <source>
        <dbReference type="ARBA" id="ARBA00022741"/>
    </source>
</evidence>
<evidence type="ECO:0000256" key="1">
    <source>
        <dbReference type="ARBA" id="ARBA00004956"/>
    </source>
</evidence>
<dbReference type="GO" id="GO:0009317">
    <property type="term" value="C:acetyl-CoA carboxylase complex"/>
    <property type="evidence" value="ECO:0007669"/>
    <property type="project" value="InterPro"/>
</dbReference>
<feature type="compositionally biased region" description="Acidic residues" evidence="11">
    <location>
        <begin position="433"/>
        <end position="442"/>
    </location>
</feature>
<dbReference type="Pfam" id="PF03255">
    <property type="entry name" value="ACCA"/>
    <property type="match status" value="1"/>
</dbReference>
<dbReference type="AlphaFoldDB" id="A0A9Q1Q9V7"/>
<dbReference type="GO" id="GO:0003989">
    <property type="term" value="F:acetyl-CoA carboxylase activity"/>
    <property type="evidence" value="ECO:0007669"/>
    <property type="project" value="InterPro"/>
</dbReference>
<name>A0A9Q1Q9V7_9CARY</name>
<dbReference type="PROSITE" id="PS50989">
    <property type="entry name" value="COA_CT_CTER"/>
    <property type="match status" value="1"/>
</dbReference>
<keyword evidence="3" id="KW-0444">Lipid biosynthesis</keyword>
<comment type="caution">
    <text evidence="13">The sequence shown here is derived from an EMBL/GenBank/DDBJ whole genome shotgun (WGS) entry which is preliminary data.</text>
</comment>
<evidence type="ECO:0000256" key="8">
    <source>
        <dbReference type="ARBA" id="ARBA00023098"/>
    </source>
</evidence>
<dbReference type="PANTHER" id="PTHR42853">
    <property type="entry name" value="ACETYL-COENZYME A CARBOXYLASE CARBOXYL TRANSFERASE SUBUNIT ALPHA"/>
    <property type="match status" value="1"/>
</dbReference>
<keyword evidence="9" id="KW-0275">Fatty acid biosynthesis</keyword>
<keyword evidence="5" id="KW-0547">Nucleotide-binding</keyword>
<dbReference type="GO" id="GO:0016743">
    <property type="term" value="F:carboxyl- or carbamoyltransferase activity"/>
    <property type="evidence" value="ECO:0007669"/>
    <property type="project" value="InterPro"/>
</dbReference>
<evidence type="ECO:0000256" key="7">
    <source>
        <dbReference type="ARBA" id="ARBA00022840"/>
    </source>
</evidence>
<dbReference type="InterPro" id="IPR011763">
    <property type="entry name" value="COA_CT_C"/>
</dbReference>
<gene>
    <name evidence="13" type="ORF">Cgig2_026816</name>
</gene>
<protein>
    <recommendedName>
        <fullName evidence="2">acetyl-CoA carboxytransferase</fullName>
        <ecNumber evidence="2">2.1.3.15</ecNumber>
    </recommendedName>
</protein>
<dbReference type="GO" id="GO:0006633">
    <property type="term" value="P:fatty acid biosynthetic process"/>
    <property type="evidence" value="ECO:0007669"/>
    <property type="project" value="UniProtKB-KW"/>
</dbReference>
<reference evidence="13" key="1">
    <citation type="submission" date="2022-04" db="EMBL/GenBank/DDBJ databases">
        <title>Carnegiea gigantea Genome sequencing and assembly v2.</title>
        <authorList>
            <person name="Copetti D."/>
            <person name="Sanderson M.J."/>
            <person name="Burquez A."/>
            <person name="Wojciechowski M.F."/>
        </authorList>
    </citation>
    <scope>NUCLEOTIDE SEQUENCE</scope>
    <source>
        <strain evidence="13">SGP5-SGP5p</strain>
        <tissue evidence="13">Aerial part</tissue>
    </source>
</reference>
<feature type="region of interest" description="Disordered" evidence="11">
    <location>
        <begin position="420"/>
        <end position="442"/>
    </location>
</feature>
<dbReference type="EC" id="2.1.3.15" evidence="2"/>
<dbReference type="Proteomes" id="UP001153076">
    <property type="component" value="Unassembled WGS sequence"/>
</dbReference>
<accession>A0A9Q1Q9V7</accession>
<dbReference type="PANTHER" id="PTHR42853:SF3">
    <property type="entry name" value="ACETYL-COENZYME A CARBOXYLASE CARBOXYL TRANSFERASE SUBUNIT ALPHA, CHLOROPLASTIC"/>
    <property type="match status" value="1"/>
</dbReference>
<dbReference type="GO" id="GO:0005524">
    <property type="term" value="F:ATP binding"/>
    <property type="evidence" value="ECO:0007669"/>
    <property type="project" value="UniProtKB-KW"/>
</dbReference>
<evidence type="ECO:0000256" key="4">
    <source>
        <dbReference type="ARBA" id="ARBA00022679"/>
    </source>
</evidence>
<keyword evidence="14" id="KW-1185">Reference proteome</keyword>
<feature type="compositionally biased region" description="Polar residues" evidence="11">
    <location>
        <begin position="420"/>
        <end position="429"/>
    </location>
</feature>
<dbReference type="SUPFAM" id="SSF52096">
    <property type="entry name" value="ClpP/crotonase"/>
    <property type="match status" value="1"/>
</dbReference>
<keyword evidence="8" id="KW-0443">Lipid metabolism</keyword>
<evidence type="ECO:0000256" key="3">
    <source>
        <dbReference type="ARBA" id="ARBA00022516"/>
    </source>
</evidence>
<keyword evidence="6" id="KW-0276">Fatty acid metabolism</keyword>
<evidence type="ECO:0000256" key="10">
    <source>
        <dbReference type="ARBA" id="ARBA00049152"/>
    </source>
</evidence>
<evidence type="ECO:0000256" key="6">
    <source>
        <dbReference type="ARBA" id="ARBA00022832"/>
    </source>
</evidence>
<dbReference type="EMBL" id="JAKOGI010000525">
    <property type="protein sequence ID" value="KAJ8433636.1"/>
    <property type="molecule type" value="Genomic_DNA"/>
</dbReference>
<evidence type="ECO:0000313" key="14">
    <source>
        <dbReference type="Proteomes" id="UP001153076"/>
    </source>
</evidence>
<feature type="domain" description="CoA carboxyltransferase C-terminal" evidence="12">
    <location>
        <begin position="1"/>
        <end position="78"/>
    </location>
</feature>
<dbReference type="InterPro" id="IPR001095">
    <property type="entry name" value="Acetyl_CoA_COase_a_su"/>
</dbReference>
<dbReference type="InterPro" id="IPR029045">
    <property type="entry name" value="ClpP/crotonase-like_dom_sf"/>
</dbReference>
<comment type="catalytic activity">
    <reaction evidence="10">
        <text>N(6)-carboxybiotinyl-L-lysyl-[protein] + acetyl-CoA = N(6)-biotinyl-L-lysyl-[protein] + malonyl-CoA</text>
        <dbReference type="Rhea" id="RHEA:54728"/>
        <dbReference type="Rhea" id="RHEA-COMP:10505"/>
        <dbReference type="Rhea" id="RHEA-COMP:10506"/>
        <dbReference type="ChEBI" id="CHEBI:57288"/>
        <dbReference type="ChEBI" id="CHEBI:57384"/>
        <dbReference type="ChEBI" id="CHEBI:83144"/>
        <dbReference type="ChEBI" id="CHEBI:83145"/>
        <dbReference type="EC" id="2.1.3.15"/>
    </reaction>
</comment>
<evidence type="ECO:0000313" key="13">
    <source>
        <dbReference type="EMBL" id="KAJ8433636.1"/>
    </source>
</evidence>